<organism evidence="1 2">
    <name type="scientific">Faecalibacterium prausnitzii</name>
    <dbReference type="NCBI Taxonomy" id="853"/>
    <lineage>
        <taxon>Bacteria</taxon>
        <taxon>Bacillati</taxon>
        <taxon>Bacillota</taxon>
        <taxon>Clostridia</taxon>
        <taxon>Eubacteriales</taxon>
        <taxon>Oscillospiraceae</taxon>
        <taxon>Faecalibacterium</taxon>
    </lineage>
</organism>
<name>A0A3E2U428_9FIRM</name>
<gene>
    <name evidence="1" type="ORF">DWZ46_09085</name>
</gene>
<dbReference type="EMBL" id="QVER01000010">
    <property type="protein sequence ID" value="RGB90925.1"/>
    <property type="molecule type" value="Genomic_DNA"/>
</dbReference>
<evidence type="ECO:0000313" key="1">
    <source>
        <dbReference type="EMBL" id="RGB90925.1"/>
    </source>
</evidence>
<protein>
    <submittedName>
        <fullName evidence="1">Uncharacterized protein</fullName>
    </submittedName>
</protein>
<proteinExistence type="predicted"/>
<sequence>MNNSQEIILAQISAIYDKPPFVKVKTGQMEMILKCVGLGKYYDEYAKYLEPYWYNRGFQNDIESYRIFVGLNSIFEDLLNAHKGEEIISLLTELGNHIQGNILCDGGDFVNDFNRLCQLYNLMGLQIVSTEIDEYSSKFEVKPYLNEGNHIIQSFGMEQWLKNKYQDVYASYESALNSFERGDMGAAIESCRTALTGIFSKYKGVPFQNARWMLGMATITGDFTGTQPADASEMTPIKNAIEAMGKRDIADFFDENLEGSYKKTKAIYSIYSMLSDYGTHRLEGTVEVARNEDALMMIRMTTDILVWIYQKHGMNE</sequence>
<reference evidence="1 2" key="1">
    <citation type="submission" date="2018-08" db="EMBL/GenBank/DDBJ databases">
        <title>A genome reference for cultivated species of the human gut microbiota.</title>
        <authorList>
            <person name="Zou Y."/>
            <person name="Xue W."/>
            <person name="Luo G."/>
        </authorList>
    </citation>
    <scope>NUCLEOTIDE SEQUENCE [LARGE SCALE GENOMIC DNA]</scope>
    <source>
        <strain evidence="1 2">AF32-8AC</strain>
    </source>
</reference>
<comment type="caution">
    <text evidence="1">The sequence shown here is derived from an EMBL/GenBank/DDBJ whole genome shotgun (WGS) entry which is preliminary data.</text>
</comment>
<dbReference type="Proteomes" id="UP000260991">
    <property type="component" value="Unassembled WGS sequence"/>
</dbReference>
<accession>A0A3E2U428</accession>
<dbReference type="AlphaFoldDB" id="A0A3E2U428"/>
<dbReference type="RefSeq" id="WP_158403273.1">
    <property type="nucleotide sequence ID" value="NZ_CP065376.1"/>
</dbReference>
<evidence type="ECO:0000313" key="2">
    <source>
        <dbReference type="Proteomes" id="UP000260991"/>
    </source>
</evidence>